<comment type="caution">
    <text evidence="4">The sequence shown here is derived from an EMBL/GenBank/DDBJ whole genome shotgun (WGS) entry which is preliminary data.</text>
</comment>
<evidence type="ECO:0000313" key="4">
    <source>
        <dbReference type="EMBL" id="GAD55718.1"/>
    </source>
</evidence>
<evidence type="ECO:0000256" key="2">
    <source>
        <dbReference type="SAM" id="Phobius"/>
    </source>
</evidence>
<evidence type="ECO:0000256" key="1">
    <source>
        <dbReference type="PIRNR" id="PIRNR002786"/>
    </source>
</evidence>
<keyword evidence="1 2" id="KW-0472">Membrane</keyword>
<dbReference type="InterPro" id="IPR045584">
    <property type="entry name" value="Pilin-like"/>
</dbReference>
<dbReference type="eggNOG" id="COG3156">
    <property type="taxonomic scope" value="Bacteria"/>
</dbReference>
<dbReference type="SUPFAM" id="SSF54523">
    <property type="entry name" value="Pili subunits"/>
    <property type="match status" value="1"/>
</dbReference>
<keyword evidence="2" id="KW-1133">Transmembrane helix</keyword>
<comment type="similarity">
    <text evidence="1">Belongs to the GSP K family.</text>
</comment>
<proteinExistence type="inferred from homology"/>
<sequence>MRARGTEDGVILVNVLVTLAIASSLVVLMLTSQDSLLDRARRVSATAQAEALALGAETSVLVALRRDMEAGPETDHYAEAWALASQQEVELETGRFSVEIRDAHARLDLNGLAAGGIAQVQVLSRLIDELELPPETGPRILTFLRDRGPAASLEQIPGLDAVAIERLRPVADVLPVPGKINLNTADAQVIGAVLQSRTAARRLVALRERNGGWVESGDVAALGLIGAGVGLVSDLFDVTVRAEVDGMEVHLESRLQRRRGMGTREVVVISRRFGPENGGIPTPDP</sequence>
<comment type="subcellular location">
    <subcellularLocation>
        <location evidence="1">Cell inner membrane</location>
    </subcellularLocation>
</comment>
<dbReference type="Gene3D" id="3.30.1300.30">
    <property type="entry name" value="GSPII I/J protein-like"/>
    <property type="match status" value="1"/>
</dbReference>
<keyword evidence="5" id="KW-1185">Reference proteome</keyword>
<dbReference type="PANTHER" id="PTHR38831">
    <property type="entry name" value="TYPE II SECRETION SYSTEM PROTEIN K"/>
    <property type="match status" value="1"/>
</dbReference>
<dbReference type="EMBL" id="BATB01000019">
    <property type="protein sequence ID" value="GAD55718.1"/>
    <property type="molecule type" value="Genomic_DNA"/>
</dbReference>
<dbReference type="RefSeq" id="WP_021693820.1">
    <property type="nucleotide sequence ID" value="NZ_BATB01000019.1"/>
</dbReference>
<dbReference type="PIRSF" id="PIRSF002786">
    <property type="entry name" value="XcpX"/>
    <property type="match status" value="1"/>
</dbReference>
<keyword evidence="2" id="KW-0812">Transmembrane</keyword>
<name>U3ALU3_9RHOB</name>
<dbReference type="Pfam" id="PF03934">
    <property type="entry name" value="T2SSK"/>
    <property type="match status" value="1"/>
</dbReference>
<keyword evidence="1" id="KW-0813">Transport</keyword>
<feature type="transmembrane region" description="Helical" evidence="2">
    <location>
        <begin position="12"/>
        <end position="32"/>
    </location>
</feature>
<dbReference type="OrthoDB" id="7860673at2"/>
<reference evidence="4" key="1">
    <citation type="journal article" date="2013" name="Genome Announc.">
        <title>Draft Genome Sequence of Loktanella cinnabarina LL-001T, Isolated from Deep-Sea Floor Sediment.</title>
        <authorList>
            <person name="Nishi S."/>
            <person name="Tsubouchi T."/>
            <person name="Takaki Y."/>
            <person name="Koyanagi R."/>
            <person name="Satoh N."/>
            <person name="Maruyama T."/>
            <person name="Hatada Y."/>
        </authorList>
    </citation>
    <scope>NUCLEOTIDE SEQUENCE [LARGE SCALE GENOMIC DNA]</scope>
    <source>
        <strain evidence="4">LL-001</strain>
    </source>
</reference>
<organism evidence="4 5">
    <name type="scientific">Limimaricola cinnabarinus LL-001</name>
    <dbReference type="NCBI Taxonomy" id="1337093"/>
    <lineage>
        <taxon>Bacteria</taxon>
        <taxon>Pseudomonadati</taxon>
        <taxon>Pseudomonadota</taxon>
        <taxon>Alphaproteobacteria</taxon>
        <taxon>Rhodobacterales</taxon>
        <taxon>Paracoccaceae</taxon>
        <taxon>Limimaricola</taxon>
    </lineage>
</organism>
<protein>
    <recommendedName>
        <fullName evidence="1">Type II secretion system protein K</fullName>
    </recommendedName>
</protein>
<feature type="domain" description="T2SS protein K second SAM-like" evidence="3">
    <location>
        <begin position="180"/>
        <end position="227"/>
    </location>
</feature>
<evidence type="ECO:0000313" key="5">
    <source>
        <dbReference type="Proteomes" id="UP000016566"/>
    </source>
</evidence>
<dbReference type="STRING" id="1337093.MBELCI_1770"/>
<keyword evidence="1" id="KW-0997">Cell inner membrane</keyword>
<dbReference type="InterPro" id="IPR005628">
    <property type="entry name" value="GspK"/>
</dbReference>
<dbReference type="AlphaFoldDB" id="U3ALU3"/>
<dbReference type="Proteomes" id="UP000016566">
    <property type="component" value="Unassembled WGS sequence"/>
</dbReference>
<evidence type="ECO:0000259" key="3">
    <source>
        <dbReference type="Pfam" id="PF03934"/>
    </source>
</evidence>
<dbReference type="InterPro" id="IPR049179">
    <property type="entry name" value="T2SSK_SAM-like_2nd"/>
</dbReference>
<accession>U3ALU3</accession>
<dbReference type="PANTHER" id="PTHR38831:SF1">
    <property type="entry name" value="TYPE II SECRETION SYSTEM PROTEIN K-RELATED"/>
    <property type="match status" value="1"/>
</dbReference>
<gene>
    <name evidence="4" type="ORF">MBELCI_1770</name>
</gene>
<keyword evidence="1" id="KW-1003">Cell membrane</keyword>
<dbReference type="GO" id="GO:0009306">
    <property type="term" value="P:protein secretion"/>
    <property type="evidence" value="ECO:0007669"/>
    <property type="project" value="InterPro"/>
</dbReference>
<dbReference type="GO" id="GO:0005886">
    <property type="term" value="C:plasma membrane"/>
    <property type="evidence" value="ECO:0007669"/>
    <property type="project" value="UniProtKB-SubCell"/>
</dbReference>